<proteinExistence type="predicted"/>
<sequence length="134" mass="14083">MKGIKVVAMMLLLFSQSFVYASTKGEEGHENPAFSPDNGPDESQQSHDDGSPNSPGDVGAQDSLGDGDASKETNETETDLAVSASYHHESTEEVKDDGTTCVTESTDASCNVDCSTCCDAVSQAVCEYLSCSIQ</sequence>
<evidence type="ECO:0000313" key="4">
    <source>
        <dbReference type="Proteomes" id="UP001217963"/>
    </source>
</evidence>
<feature type="compositionally biased region" description="Basic and acidic residues" evidence="1">
    <location>
        <begin position="86"/>
        <end position="98"/>
    </location>
</feature>
<gene>
    <name evidence="3" type="ORF">PFJ87_02g00960</name>
</gene>
<keyword evidence="2" id="KW-0732">Signal</keyword>
<keyword evidence="4" id="KW-1185">Reference proteome</keyword>
<feature type="chain" id="PRO_5045583913" description="Secreted protein" evidence="2">
    <location>
        <begin position="22"/>
        <end position="134"/>
    </location>
</feature>
<feature type="signal peptide" evidence="2">
    <location>
        <begin position="1"/>
        <end position="21"/>
    </location>
</feature>
<evidence type="ECO:0008006" key="5">
    <source>
        <dbReference type="Google" id="ProtNLM"/>
    </source>
</evidence>
<name>A0ABY8CGR3_ENCHE</name>
<accession>A0ABY8CGR3</accession>
<organism evidence="3 4">
    <name type="scientific">Encephalitozoon hellem</name>
    <name type="common">Microsporidian parasite</name>
    <dbReference type="NCBI Taxonomy" id="27973"/>
    <lineage>
        <taxon>Eukaryota</taxon>
        <taxon>Fungi</taxon>
        <taxon>Fungi incertae sedis</taxon>
        <taxon>Microsporidia</taxon>
        <taxon>Unikaryonidae</taxon>
        <taxon>Encephalitozoon</taxon>
    </lineage>
</organism>
<feature type="region of interest" description="Disordered" evidence="1">
    <location>
        <begin position="24"/>
        <end position="106"/>
    </location>
</feature>
<evidence type="ECO:0000256" key="2">
    <source>
        <dbReference type="SAM" id="SignalP"/>
    </source>
</evidence>
<protein>
    <recommendedName>
        <fullName evidence="5">Secreted protein</fullName>
    </recommendedName>
</protein>
<evidence type="ECO:0000256" key="1">
    <source>
        <dbReference type="SAM" id="MobiDB-lite"/>
    </source>
</evidence>
<reference evidence="3 4" key="1">
    <citation type="submission" date="2023-02" db="EMBL/GenBank/DDBJ databases">
        <title>Encephalitozoon hellem ATCC 50451 complete genome.</title>
        <authorList>
            <person name="Mascarenhas dos Santos A.C."/>
            <person name="Julian A.T."/>
            <person name="Pombert J.-F."/>
        </authorList>
    </citation>
    <scope>NUCLEOTIDE SEQUENCE [LARGE SCALE GENOMIC DNA]</scope>
    <source>
        <strain evidence="3 4">ATCC 50451</strain>
    </source>
</reference>
<dbReference type="EMBL" id="CP119063">
    <property type="protein sequence ID" value="WEL38058.1"/>
    <property type="molecule type" value="Genomic_DNA"/>
</dbReference>
<dbReference type="Proteomes" id="UP001217963">
    <property type="component" value="Chromosome II"/>
</dbReference>
<evidence type="ECO:0000313" key="3">
    <source>
        <dbReference type="EMBL" id="WEL38058.1"/>
    </source>
</evidence>